<sequence length="129" mass="14843">MNLYEIERYSASHPDWEGSFSERLYEYCEWNVSEFWKLHKALVELAIALRDKNQIDKQLFGRILGIQKSVWSIVAAHFNELDAVKLAGVTDEQLHEFIERFDLAIVGLSTGEVLPESSFDLVNPLLVSN</sequence>
<evidence type="ECO:0000313" key="2">
    <source>
        <dbReference type="Proteomes" id="UP000663207"/>
    </source>
</evidence>
<name>A0ABX7QZA8_9GAMM</name>
<dbReference type="EMBL" id="CP071502">
    <property type="protein sequence ID" value="QSX36873.1"/>
    <property type="molecule type" value="Genomic_DNA"/>
</dbReference>
<reference evidence="1 2" key="1">
    <citation type="submission" date="2021-03" db="EMBL/GenBank/DDBJ databases">
        <title>Novel species identification of genus Shewanella.</title>
        <authorList>
            <person name="Liu G."/>
            <person name="Zhang Q."/>
        </authorList>
    </citation>
    <scope>NUCLEOTIDE SEQUENCE [LARGE SCALE GENOMIC DNA]</scope>
    <source>
        <strain evidence="1 2">FJAT-52962</strain>
    </source>
</reference>
<organism evidence="1 2">
    <name type="scientific">Shewanella sedimentimangrovi</name>
    <dbReference type="NCBI Taxonomy" id="2814293"/>
    <lineage>
        <taxon>Bacteria</taxon>
        <taxon>Pseudomonadati</taxon>
        <taxon>Pseudomonadota</taxon>
        <taxon>Gammaproteobacteria</taxon>
        <taxon>Alteromonadales</taxon>
        <taxon>Shewanellaceae</taxon>
        <taxon>Shewanella</taxon>
    </lineage>
</organism>
<dbReference type="RefSeq" id="WP_207380178.1">
    <property type="nucleotide sequence ID" value="NZ_CP071502.1"/>
</dbReference>
<evidence type="ECO:0000313" key="1">
    <source>
        <dbReference type="EMBL" id="QSX36873.1"/>
    </source>
</evidence>
<accession>A0ABX7QZA8</accession>
<gene>
    <name evidence="1" type="ORF">JYB85_16640</name>
</gene>
<keyword evidence="2" id="KW-1185">Reference proteome</keyword>
<dbReference type="Proteomes" id="UP000663207">
    <property type="component" value="Chromosome"/>
</dbReference>
<proteinExistence type="predicted"/>
<protein>
    <submittedName>
        <fullName evidence="1">Uncharacterized protein</fullName>
    </submittedName>
</protein>